<dbReference type="AlphaFoldDB" id="A0AAE1BDN2"/>
<name>A0AAE1BDN2_9GAST</name>
<proteinExistence type="predicted"/>
<accession>A0AAE1BDN2</accession>
<keyword evidence="2" id="KW-1185">Reference proteome</keyword>
<dbReference type="EMBL" id="JAWDGP010000029">
    <property type="protein sequence ID" value="KAK3804213.1"/>
    <property type="molecule type" value="Genomic_DNA"/>
</dbReference>
<organism evidence="1 2">
    <name type="scientific">Elysia crispata</name>
    <name type="common">lettuce slug</name>
    <dbReference type="NCBI Taxonomy" id="231223"/>
    <lineage>
        <taxon>Eukaryota</taxon>
        <taxon>Metazoa</taxon>
        <taxon>Spiralia</taxon>
        <taxon>Lophotrochozoa</taxon>
        <taxon>Mollusca</taxon>
        <taxon>Gastropoda</taxon>
        <taxon>Heterobranchia</taxon>
        <taxon>Euthyneura</taxon>
        <taxon>Panpulmonata</taxon>
        <taxon>Sacoglossa</taxon>
        <taxon>Placobranchoidea</taxon>
        <taxon>Plakobranchidae</taxon>
        <taxon>Elysia</taxon>
    </lineage>
</organism>
<reference evidence="1" key="1">
    <citation type="journal article" date="2023" name="G3 (Bethesda)">
        <title>A reference genome for the long-term kleptoplast-retaining sea slug Elysia crispata morphotype clarki.</title>
        <authorList>
            <person name="Eastman K.E."/>
            <person name="Pendleton A.L."/>
            <person name="Shaikh M.A."/>
            <person name="Suttiyut T."/>
            <person name="Ogas R."/>
            <person name="Tomko P."/>
            <person name="Gavelis G."/>
            <person name="Widhalm J.R."/>
            <person name="Wisecaver J.H."/>
        </authorList>
    </citation>
    <scope>NUCLEOTIDE SEQUENCE</scope>
    <source>
        <strain evidence="1">ECLA1</strain>
    </source>
</reference>
<gene>
    <name evidence="1" type="ORF">RRG08_040722</name>
</gene>
<evidence type="ECO:0000313" key="2">
    <source>
        <dbReference type="Proteomes" id="UP001283361"/>
    </source>
</evidence>
<dbReference type="Proteomes" id="UP001283361">
    <property type="component" value="Unassembled WGS sequence"/>
</dbReference>
<evidence type="ECO:0000313" key="1">
    <source>
        <dbReference type="EMBL" id="KAK3804213.1"/>
    </source>
</evidence>
<comment type="caution">
    <text evidence="1">The sequence shown here is derived from an EMBL/GenBank/DDBJ whole genome shotgun (WGS) entry which is preliminary data.</text>
</comment>
<protein>
    <submittedName>
        <fullName evidence="1">Uncharacterized protein</fullName>
    </submittedName>
</protein>
<sequence length="130" mass="14381">MSRVTLIFRPRERPYSAPGDNSFPGPHNNIIVMLRQQARQLCKATDFSSSSSANYDTKPATSEYGLLRHLTIFHHLRLLFGSLLFSSIITGVTLATSESSQHGAGPLLCTPHERLVSHPRGVLRGWLVAN</sequence>